<evidence type="ECO:0000313" key="5">
    <source>
        <dbReference type="EMBL" id="NBD25596.1"/>
    </source>
</evidence>
<evidence type="ECO:0000256" key="2">
    <source>
        <dbReference type="ARBA" id="ARBA00022803"/>
    </source>
</evidence>
<dbReference type="PROSITE" id="PS50293">
    <property type="entry name" value="TPR_REGION"/>
    <property type="match status" value="2"/>
</dbReference>
<dbReference type="Gene3D" id="1.25.40.10">
    <property type="entry name" value="Tetratricopeptide repeat domain"/>
    <property type="match status" value="2"/>
</dbReference>
<dbReference type="Gene3D" id="3.90.226.10">
    <property type="entry name" value="2-enoyl-CoA Hydratase, Chain A, domain 1"/>
    <property type="match status" value="1"/>
</dbReference>
<dbReference type="SUPFAM" id="SSF48452">
    <property type="entry name" value="TPR-like"/>
    <property type="match status" value="1"/>
</dbReference>
<dbReference type="InterPro" id="IPR011990">
    <property type="entry name" value="TPR-like_helical_dom_sf"/>
</dbReference>
<dbReference type="SUPFAM" id="SSF52096">
    <property type="entry name" value="ClpP/crotonase"/>
    <property type="match status" value="1"/>
</dbReference>
<keyword evidence="1" id="KW-0677">Repeat</keyword>
<gene>
    <name evidence="5" type="ORF">GT019_17125</name>
</gene>
<feature type="domain" description="Tail specific protease" evidence="4">
    <location>
        <begin position="516"/>
        <end position="724"/>
    </location>
</feature>
<dbReference type="Pfam" id="PF13432">
    <property type="entry name" value="TPR_16"/>
    <property type="match status" value="3"/>
</dbReference>
<dbReference type="InterPro" id="IPR029045">
    <property type="entry name" value="ClpP/crotonase-like_dom_sf"/>
</dbReference>
<dbReference type="PANTHER" id="PTHR44943:SF8">
    <property type="entry name" value="TPR REPEAT-CONTAINING PROTEIN MJ0263"/>
    <property type="match status" value="1"/>
</dbReference>
<feature type="repeat" description="TPR" evidence="3">
    <location>
        <begin position="262"/>
        <end position="295"/>
    </location>
</feature>
<evidence type="ECO:0000256" key="3">
    <source>
        <dbReference type="PROSITE-ProRule" id="PRU00339"/>
    </source>
</evidence>
<dbReference type="Proteomes" id="UP000665561">
    <property type="component" value="Unassembled WGS sequence"/>
</dbReference>
<dbReference type="InterPro" id="IPR005151">
    <property type="entry name" value="Tail-specific_protease"/>
</dbReference>
<dbReference type="PANTHER" id="PTHR44943">
    <property type="entry name" value="CELLULOSE SYNTHASE OPERON PROTEIN C"/>
    <property type="match status" value="1"/>
</dbReference>
<dbReference type="SMART" id="SM00028">
    <property type="entry name" value="TPR"/>
    <property type="match status" value="7"/>
</dbReference>
<feature type="repeat" description="TPR" evidence="3">
    <location>
        <begin position="330"/>
        <end position="363"/>
    </location>
</feature>
<sequence>MKRFPLWISAGIGLLAAAYLIFANGNGIGTGADMRWKTKLAGENETAVRLMNENKYEEALTALQIAVQDVYDHDPSLEEAKEERTLSDPVLDVPLSNMSWAYNEMGDYRNGLAAIRKALLLLPNTAEEYVNEGNALYGLNRGEEALASFDRALALDPDARYAFYGKGVIHYEAGEYAEALKDLDRYLAYEPDDMEAAEKKMFALLNAGGNDEAAAYGDALVKDYPDEYEAYRLKNEAMRASADYEAIQAFDRMVAAKFPGNPRAQELLGGLYGDYGQYDDARDYYLQLLNDNPAESSIYLALMNNESDRDDVDAALGFYRDAARADAADPELHRTMGRIYEEATDYMAAVPYYEQAIKLDPQDEEAVIGKIRSLYRAKRNIRCADYVRDAEAVRASKSDIAFYGGKCNEELGRNAEAEAYFEQAVEADPGDAEALAELAALNLTLRRDDSALDFSEKTLRLDTDNADALYVQRELQERKKPLGERVKAFFAASYMYGAQVNDEDVWLAKLDEPSITPAEIGAVIDRARLPDDPFTFAVWGEDYDAATSEDERDVDVRNEGSVVYMRIAEFGEHTDDRFLAALDAVEQPAGKTLVIDLRGNAGGLAVSANNMLDGLLPDVVMSTVLYKDGQAEPYESDASHVDFKHVYVLVDERTASASELLALGLRTYLPNATIVGRTTLGKGVGQQAFMDDEQGIAVFAVNFYWNVRERNIMGTGITPDIAVRGDALADFMKPVLGGRT</sequence>
<dbReference type="PROSITE" id="PS50005">
    <property type="entry name" value="TPR"/>
    <property type="match status" value="5"/>
</dbReference>
<reference evidence="5 6" key="1">
    <citation type="submission" date="2020-01" db="EMBL/GenBank/DDBJ databases">
        <title>Paenibacillus soybeanensis sp. nov. isolated from the nodules of soybean (Glycine max(L.) Merr).</title>
        <authorList>
            <person name="Wang H."/>
        </authorList>
    </citation>
    <scope>NUCLEOTIDE SEQUENCE [LARGE SCALE GENOMIC DNA]</scope>
    <source>
        <strain evidence="5 6">T1</strain>
    </source>
</reference>
<dbReference type="Pfam" id="PF03572">
    <property type="entry name" value="Peptidase_S41"/>
    <property type="match status" value="1"/>
</dbReference>
<evidence type="ECO:0000313" key="6">
    <source>
        <dbReference type="Proteomes" id="UP000665561"/>
    </source>
</evidence>
<protein>
    <submittedName>
        <fullName evidence="5">Tetratricopeptide repeat protein</fullName>
    </submittedName>
</protein>
<dbReference type="InterPro" id="IPR051685">
    <property type="entry name" value="Ycf3/AcsC/BcsC/TPR_MFPF"/>
</dbReference>
<dbReference type="SMART" id="SM00245">
    <property type="entry name" value="TSPc"/>
    <property type="match status" value="1"/>
</dbReference>
<evidence type="ECO:0000259" key="4">
    <source>
        <dbReference type="SMART" id="SM00245"/>
    </source>
</evidence>
<proteinExistence type="predicted"/>
<accession>A0ABW9XST4</accession>
<comment type="caution">
    <text evidence="5">The sequence shown here is derived from an EMBL/GenBank/DDBJ whole genome shotgun (WGS) entry which is preliminary data.</text>
</comment>
<name>A0ABW9XST4_9BACL</name>
<evidence type="ECO:0000256" key="1">
    <source>
        <dbReference type="ARBA" id="ARBA00022737"/>
    </source>
</evidence>
<dbReference type="EMBL" id="JAAAMV010000013">
    <property type="protein sequence ID" value="NBD25596.1"/>
    <property type="molecule type" value="Genomic_DNA"/>
</dbReference>
<organism evidence="5 6">
    <name type="scientific">Paenibacillus glycinis</name>
    <dbReference type="NCBI Taxonomy" id="2697035"/>
    <lineage>
        <taxon>Bacteria</taxon>
        <taxon>Bacillati</taxon>
        <taxon>Bacillota</taxon>
        <taxon>Bacilli</taxon>
        <taxon>Bacillales</taxon>
        <taxon>Paenibacillaceae</taxon>
        <taxon>Paenibacillus</taxon>
    </lineage>
</organism>
<feature type="repeat" description="TPR" evidence="3">
    <location>
        <begin position="126"/>
        <end position="159"/>
    </location>
</feature>
<dbReference type="InterPro" id="IPR019734">
    <property type="entry name" value="TPR_rpt"/>
</dbReference>
<keyword evidence="2 3" id="KW-0802">TPR repeat</keyword>
<feature type="repeat" description="TPR" evidence="3">
    <location>
        <begin position="160"/>
        <end position="193"/>
    </location>
</feature>
<keyword evidence="6" id="KW-1185">Reference proteome</keyword>
<feature type="repeat" description="TPR" evidence="3">
    <location>
        <begin position="398"/>
        <end position="431"/>
    </location>
</feature>